<evidence type="ECO:0000313" key="1">
    <source>
        <dbReference type="EMBL" id="EPP22215.1"/>
    </source>
</evidence>
<dbReference type="Proteomes" id="UP000014854">
    <property type="component" value="Unassembled WGS sequence"/>
</dbReference>
<accession>S7JJ38</accession>
<protein>
    <submittedName>
        <fullName evidence="1">Uncharacterized protein</fullName>
    </submittedName>
</protein>
<reference evidence="1 2" key="1">
    <citation type="journal article" date="2013" name="Gut Pathog.">
        <title>Evidence of a new metabolic capacity in an emerging diarrheal pathogen: lessons from the draft genomes of Vibrio fluvialis strains PG41 and I21563.</title>
        <authorList>
            <person name="Khatri I."/>
            <person name="Mahajan S."/>
            <person name="Dureja C."/>
            <person name="Subramanian S."/>
            <person name="Raychaudhuri S."/>
        </authorList>
    </citation>
    <scope>NUCLEOTIDE SEQUENCE [LARGE SCALE GENOMIC DNA]</scope>
    <source>
        <strain evidence="1 2">PG41</strain>
    </source>
</reference>
<sequence length="40" mass="4291">MAGKKCNPHYVKNSAASGCAFLSPFFSALKDNHNFASLTD</sequence>
<dbReference type="PATRIC" id="fig|1336752.4.peg.2591"/>
<evidence type="ECO:0000313" key="2">
    <source>
        <dbReference type="Proteomes" id="UP000014854"/>
    </source>
</evidence>
<proteinExistence type="predicted"/>
<organism evidence="1 2">
    <name type="scientific">Vibrio fluvialis PG41</name>
    <dbReference type="NCBI Taxonomy" id="1336752"/>
    <lineage>
        <taxon>Bacteria</taxon>
        <taxon>Pseudomonadati</taxon>
        <taxon>Pseudomonadota</taxon>
        <taxon>Gammaproteobacteria</taxon>
        <taxon>Vibrionales</taxon>
        <taxon>Vibrionaceae</taxon>
        <taxon>Vibrio</taxon>
    </lineage>
</organism>
<name>S7JJ38_VIBFL</name>
<dbReference type="AlphaFoldDB" id="S7JJ38"/>
<comment type="caution">
    <text evidence="1">The sequence shown here is derived from an EMBL/GenBank/DDBJ whole genome shotgun (WGS) entry which is preliminary data.</text>
</comment>
<gene>
    <name evidence="1" type="ORF">L910_0738</name>
</gene>
<dbReference type="EMBL" id="ASXS01000010">
    <property type="protein sequence ID" value="EPP22215.1"/>
    <property type="molecule type" value="Genomic_DNA"/>
</dbReference>